<protein>
    <recommendedName>
        <fullName evidence="3">Cytochrome c domain-containing protein</fullName>
    </recommendedName>
</protein>
<dbReference type="EMBL" id="JBGMEL010000013">
    <property type="protein sequence ID" value="MFA0791583.1"/>
    <property type="molecule type" value="Genomic_DNA"/>
</dbReference>
<dbReference type="Proteomes" id="UP001569414">
    <property type="component" value="Unassembled WGS sequence"/>
</dbReference>
<gene>
    <name evidence="1" type="ORF">ACCI51_13575</name>
</gene>
<proteinExistence type="predicted"/>
<evidence type="ECO:0000313" key="1">
    <source>
        <dbReference type="EMBL" id="MFA0791583.1"/>
    </source>
</evidence>
<organism evidence="1 2">
    <name type="scientific">Microbulbifer echini</name>
    <dbReference type="NCBI Taxonomy" id="1529067"/>
    <lineage>
        <taxon>Bacteria</taxon>
        <taxon>Pseudomonadati</taxon>
        <taxon>Pseudomonadota</taxon>
        <taxon>Gammaproteobacteria</taxon>
        <taxon>Cellvibrionales</taxon>
        <taxon>Microbulbiferaceae</taxon>
        <taxon>Microbulbifer</taxon>
    </lineage>
</organism>
<name>A0ABV4NR82_9GAMM</name>
<evidence type="ECO:0008006" key="3">
    <source>
        <dbReference type="Google" id="ProtNLM"/>
    </source>
</evidence>
<evidence type="ECO:0000313" key="2">
    <source>
        <dbReference type="Proteomes" id="UP001569414"/>
    </source>
</evidence>
<dbReference type="RefSeq" id="WP_371844053.1">
    <property type="nucleotide sequence ID" value="NZ_JBGMEL010000013.1"/>
</dbReference>
<sequence length="523" mass="58845">MDISKLTVGIALVLLFGLPASHAYPPLPGKPWIMPFDVSQRFPSPAVHRGTSSQPSQQDIYEFAWRSFIALNWPYQENGLRGQPNPHARLAPISNLPVPDDLVVWETYMSPETVFVPPQQWPVYWGKPDTSGLVRISTPPCYSGNYQYGTPFAPGINQPYTDANVPTGPVVDQNKEYLRVEVTLGRSYFDYIKQFGYYDSDAQEQAVRKYIRYANKKGRAPPPAQMPSDNASRFQPVPTGLEFYLKQLPLYARQGLTEVKAAWKVLKLNGDNPDVPGRYFRRLMRFPLPDGSLSEPMLMGLVGFHIHRVTPFGHLPSTFEQVDNVRIGKRLFDPLPKPKQPSLNPGDFNGRPVRYDNGYEVNGESGVAGVIPLAYKAGEPLIPIDQREQVNVSRVTAIPFEVQRVNWKYQTLLRDSVWSYYQLIGAQNKNLKNPNPHLGPGISGPQTSSTQNLVNTTLETYTQRGFSCARCHLNAFPQGVTSFPPYEERFEDLHVMSFLLLNAQSASHPEKNSQCSGSYSRLP</sequence>
<keyword evidence="2" id="KW-1185">Reference proteome</keyword>
<comment type="caution">
    <text evidence="1">The sequence shown here is derived from an EMBL/GenBank/DDBJ whole genome shotgun (WGS) entry which is preliminary data.</text>
</comment>
<accession>A0ABV4NR82</accession>
<reference evidence="1 2" key="1">
    <citation type="submission" date="2024-08" db="EMBL/GenBank/DDBJ databases">
        <authorList>
            <person name="Ishaq N."/>
        </authorList>
    </citation>
    <scope>NUCLEOTIDE SEQUENCE [LARGE SCALE GENOMIC DNA]</scope>
    <source>
        <strain evidence="1 2">JCM 30400</strain>
    </source>
</reference>